<keyword evidence="1" id="KW-0539">Nucleus</keyword>
<proteinExistence type="predicted"/>
<dbReference type="GO" id="GO:0008270">
    <property type="term" value="F:zinc ion binding"/>
    <property type="evidence" value="ECO:0007669"/>
    <property type="project" value="InterPro"/>
</dbReference>
<name>A0A9P4QIT8_9PEZI</name>
<dbReference type="PROSITE" id="PS50048">
    <property type="entry name" value="ZN2_CY6_FUNGAL_2"/>
    <property type="match status" value="1"/>
</dbReference>
<dbReference type="InterPro" id="IPR036864">
    <property type="entry name" value="Zn2-C6_fun-type_DNA-bd_sf"/>
</dbReference>
<dbReference type="AlphaFoldDB" id="A0A9P4QIT8"/>
<dbReference type="InterPro" id="IPR001138">
    <property type="entry name" value="Zn2Cys6_DnaBD"/>
</dbReference>
<evidence type="ECO:0000256" key="1">
    <source>
        <dbReference type="ARBA" id="ARBA00023242"/>
    </source>
</evidence>
<feature type="compositionally biased region" description="Low complexity" evidence="2">
    <location>
        <begin position="1"/>
        <end position="43"/>
    </location>
</feature>
<organism evidence="4 5">
    <name type="scientific">Polychaeton citri CBS 116435</name>
    <dbReference type="NCBI Taxonomy" id="1314669"/>
    <lineage>
        <taxon>Eukaryota</taxon>
        <taxon>Fungi</taxon>
        <taxon>Dikarya</taxon>
        <taxon>Ascomycota</taxon>
        <taxon>Pezizomycotina</taxon>
        <taxon>Dothideomycetes</taxon>
        <taxon>Dothideomycetidae</taxon>
        <taxon>Capnodiales</taxon>
        <taxon>Capnodiaceae</taxon>
        <taxon>Polychaeton</taxon>
    </lineage>
</organism>
<dbReference type="PROSITE" id="PS00463">
    <property type="entry name" value="ZN2_CY6_FUNGAL_1"/>
    <property type="match status" value="1"/>
</dbReference>
<protein>
    <recommendedName>
        <fullName evidence="3">Zn(2)-C6 fungal-type domain-containing protein</fullName>
    </recommendedName>
</protein>
<feature type="region of interest" description="Disordered" evidence="2">
    <location>
        <begin position="265"/>
        <end position="295"/>
    </location>
</feature>
<dbReference type="GO" id="GO:0000981">
    <property type="term" value="F:DNA-binding transcription factor activity, RNA polymerase II-specific"/>
    <property type="evidence" value="ECO:0007669"/>
    <property type="project" value="InterPro"/>
</dbReference>
<comment type="caution">
    <text evidence="4">The sequence shown here is derived from an EMBL/GenBank/DDBJ whole genome shotgun (WGS) entry which is preliminary data.</text>
</comment>
<dbReference type="Gene3D" id="4.10.240.10">
    <property type="entry name" value="Zn(2)-C6 fungal-type DNA-binding domain"/>
    <property type="match status" value="1"/>
</dbReference>
<sequence length="614" mass="67029">MSHQQPAYGQYPAPPVQYAYPPNPYSQAQQPPYAYSQAPPTQAHNQFFANLQHQSPAQQQQQQQQHQPPPSQHQQLQHQQQQPQHAHPERSATGGPQPIPTSAAPTEPNGPGAPPPEPSSDGESNYAEQLISALRRNDDDGVPPPDNDPSNEGTPTSQVLQFLQKTNPNGLFTRTDVANLKLKYKKFGTCVDRRDGATQDKQMGVPSACKNCRAKKMKCSSERPVCTECRDGGKECSYDHEADGANITWVQPNSVTIAGSADTNISTDLTQQPQPPQQRPARGRGRPSTSAVGTDMPSNAEARAILANLQNFTQAHVRPARLDLNSSSVEVLARSSCGEGESYKMIAPLKHTSEWPAYSAAFLEASMKENTHEILVGLKSEPVSPAAPGAKEEDSEVEIWNEYIKQLAIYHRRNSALLWAIRSTLSPAFKQRITHIDKASHVWAVIEDACAPRGSSDGFRLFLELHQISLASSHGLNDYITQLERKYNQINALAAESRSKNPAANASQPTFNGRTNSASNSARSVSHRSGYSSGAVNPWSTLHPSLGSAGEHIVTEDSLCFLFLKSLGSGWEQWVQNICSTTNLGGFGTGPRLAWNDLVKRAREWDAMNGRGGS</sequence>
<feature type="compositionally biased region" description="Low complexity" evidence="2">
    <location>
        <begin position="51"/>
        <end position="85"/>
    </location>
</feature>
<dbReference type="CDD" id="cd00067">
    <property type="entry name" value="GAL4"/>
    <property type="match status" value="1"/>
</dbReference>
<keyword evidence="5" id="KW-1185">Reference proteome</keyword>
<evidence type="ECO:0000259" key="3">
    <source>
        <dbReference type="PROSITE" id="PS50048"/>
    </source>
</evidence>
<dbReference type="Pfam" id="PF00172">
    <property type="entry name" value="Zn_clus"/>
    <property type="match status" value="1"/>
</dbReference>
<dbReference type="SMART" id="SM00066">
    <property type="entry name" value="GAL4"/>
    <property type="match status" value="1"/>
</dbReference>
<evidence type="ECO:0000313" key="4">
    <source>
        <dbReference type="EMBL" id="KAF2725676.1"/>
    </source>
</evidence>
<feature type="domain" description="Zn(2)-C6 fungal-type" evidence="3">
    <location>
        <begin position="208"/>
        <end position="238"/>
    </location>
</feature>
<dbReference type="OrthoDB" id="2943660at2759"/>
<dbReference type="Proteomes" id="UP000799441">
    <property type="component" value="Unassembled WGS sequence"/>
</dbReference>
<gene>
    <name evidence="4" type="ORF">K431DRAFT_82031</name>
</gene>
<feature type="region of interest" description="Disordered" evidence="2">
    <location>
        <begin position="498"/>
        <end position="531"/>
    </location>
</feature>
<feature type="compositionally biased region" description="Polar residues" evidence="2">
    <location>
        <begin position="500"/>
        <end position="531"/>
    </location>
</feature>
<dbReference type="EMBL" id="MU003767">
    <property type="protein sequence ID" value="KAF2725676.1"/>
    <property type="molecule type" value="Genomic_DNA"/>
</dbReference>
<evidence type="ECO:0000313" key="5">
    <source>
        <dbReference type="Proteomes" id="UP000799441"/>
    </source>
</evidence>
<dbReference type="SUPFAM" id="SSF57701">
    <property type="entry name" value="Zn2/Cys6 DNA-binding domain"/>
    <property type="match status" value="1"/>
</dbReference>
<feature type="region of interest" description="Disordered" evidence="2">
    <location>
        <begin position="136"/>
        <end position="156"/>
    </location>
</feature>
<feature type="region of interest" description="Disordered" evidence="2">
    <location>
        <begin position="1"/>
        <end position="124"/>
    </location>
</feature>
<reference evidence="4" key="1">
    <citation type="journal article" date="2020" name="Stud. Mycol.">
        <title>101 Dothideomycetes genomes: a test case for predicting lifestyles and emergence of pathogens.</title>
        <authorList>
            <person name="Haridas S."/>
            <person name="Albert R."/>
            <person name="Binder M."/>
            <person name="Bloem J."/>
            <person name="Labutti K."/>
            <person name="Salamov A."/>
            <person name="Andreopoulos B."/>
            <person name="Baker S."/>
            <person name="Barry K."/>
            <person name="Bills G."/>
            <person name="Bluhm B."/>
            <person name="Cannon C."/>
            <person name="Castanera R."/>
            <person name="Culley D."/>
            <person name="Daum C."/>
            <person name="Ezra D."/>
            <person name="Gonzalez J."/>
            <person name="Henrissat B."/>
            <person name="Kuo A."/>
            <person name="Liang C."/>
            <person name="Lipzen A."/>
            <person name="Lutzoni F."/>
            <person name="Magnuson J."/>
            <person name="Mondo S."/>
            <person name="Nolan M."/>
            <person name="Ohm R."/>
            <person name="Pangilinan J."/>
            <person name="Park H.-J."/>
            <person name="Ramirez L."/>
            <person name="Alfaro M."/>
            <person name="Sun H."/>
            <person name="Tritt A."/>
            <person name="Yoshinaga Y."/>
            <person name="Zwiers L.-H."/>
            <person name="Turgeon B."/>
            <person name="Goodwin S."/>
            <person name="Spatafora J."/>
            <person name="Crous P."/>
            <person name="Grigoriev I."/>
        </authorList>
    </citation>
    <scope>NUCLEOTIDE SEQUENCE</scope>
    <source>
        <strain evidence="4">CBS 116435</strain>
    </source>
</reference>
<accession>A0A9P4QIT8</accession>
<evidence type="ECO:0000256" key="2">
    <source>
        <dbReference type="SAM" id="MobiDB-lite"/>
    </source>
</evidence>